<evidence type="ECO:0000259" key="1">
    <source>
        <dbReference type="PROSITE" id="PS50943"/>
    </source>
</evidence>
<name>A0ABW2Y2F6_9ACTN</name>
<organism evidence="2 3">
    <name type="scientific">Actinomadura fibrosa</name>
    <dbReference type="NCBI Taxonomy" id="111802"/>
    <lineage>
        <taxon>Bacteria</taxon>
        <taxon>Bacillati</taxon>
        <taxon>Actinomycetota</taxon>
        <taxon>Actinomycetes</taxon>
        <taxon>Streptosporangiales</taxon>
        <taxon>Thermomonosporaceae</taxon>
        <taxon>Actinomadura</taxon>
    </lineage>
</organism>
<dbReference type="Proteomes" id="UP001597063">
    <property type="component" value="Unassembled WGS sequence"/>
</dbReference>
<evidence type="ECO:0000313" key="2">
    <source>
        <dbReference type="EMBL" id="MFD0692277.1"/>
    </source>
</evidence>
<dbReference type="InterPro" id="IPR001387">
    <property type="entry name" value="Cro/C1-type_HTH"/>
</dbReference>
<feature type="domain" description="HTH cro/C1-type" evidence="1">
    <location>
        <begin position="164"/>
        <end position="201"/>
    </location>
</feature>
<comment type="caution">
    <text evidence="2">The sequence shown here is derived from an EMBL/GenBank/DDBJ whole genome shotgun (WGS) entry which is preliminary data.</text>
</comment>
<dbReference type="SUPFAM" id="SSF47413">
    <property type="entry name" value="lambda repressor-like DNA-binding domains"/>
    <property type="match status" value="1"/>
</dbReference>
<dbReference type="InterPro" id="IPR010982">
    <property type="entry name" value="Lambda_DNA-bd_dom_sf"/>
</dbReference>
<protein>
    <recommendedName>
        <fullName evidence="1">HTH cro/C1-type domain-containing protein</fullName>
    </recommendedName>
</protein>
<proteinExistence type="predicted"/>
<dbReference type="PROSITE" id="PS50943">
    <property type="entry name" value="HTH_CROC1"/>
    <property type="match status" value="1"/>
</dbReference>
<keyword evidence="3" id="KW-1185">Reference proteome</keyword>
<gene>
    <name evidence="2" type="ORF">ACFQZM_47860</name>
</gene>
<reference evidence="3" key="1">
    <citation type="journal article" date="2019" name="Int. J. Syst. Evol. Microbiol.">
        <title>The Global Catalogue of Microorganisms (GCM) 10K type strain sequencing project: providing services to taxonomists for standard genome sequencing and annotation.</title>
        <authorList>
            <consortium name="The Broad Institute Genomics Platform"/>
            <consortium name="The Broad Institute Genome Sequencing Center for Infectious Disease"/>
            <person name="Wu L."/>
            <person name="Ma J."/>
        </authorList>
    </citation>
    <scope>NUCLEOTIDE SEQUENCE [LARGE SCALE GENOMIC DNA]</scope>
    <source>
        <strain evidence="3">JCM 9371</strain>
    </source>
</reference>
<accession>A0ABW2Y2F6</accession>
<evidence type="ECO:0000313" key="3">
    <source>
        <dbReference type="Proteomes" id="UP001597063"/>
    </source>
</evidence>
<dbReference type="EMBL" id="JBHTGP010000038">
    <property type="protein sequence ID" value="MFD0692277.1"/>
    <property type="molecule type" value="Genomic_DNA"/>
</dbReference>
<dbReference type="RefSeq" id="WP_131755939.1">
    <property type="nucleotide sequence ID" value="NZ_CAACUY010000010.1"/>
</dbReference>
<sequence length="278" mass="29994">MAAFPGFGVLLARLLDHRRMAIGSLAQTAGVSEFELRSVLSGRQPGPAMLKALAPALNLHAADLFAVAGLAVPDELAPVDASASRYVEDLVTDAICLPQDQRSQLHRLIRSLPQEPRKSPFKASRVFDPHEAGFGAMVGNMLYANRNLGPAGAAKVLACTSNGRMYVAASTILRIASGKSELTSDRLANMATLLDFPVSDLAAITGIVVPDESVREDPAAADVAALIWEARRLTTEQMRVVCDQADAMRLQIPDDAIDRKFFRANPYRTTLRSRLRSS</sequence>